<dbReference type="PANTHER" id="PTHR12136:SF64">
    <property type="entry name" value="OS02G0102800 PROTEIN"/>
    <property type="match status" value="1"/>
</dbReference>
<dbReference type="ExpressionAtlas" id="A0A1D6GXW8">
    <property type="expression patterns" value="baseline"/>
</dbReference>
<dbReference type="InterPro" id="IPR001849">
    <property type="entry name" value="PH_domain"/>
</dbReference>
<dbReference type="CDD" id="cd00821">
    <property type="entry name" value="PH"/>
    <property type="match status" value="1"/>
</dbReference>
<dbReference type="EMBL" id="CM000781">
    <property type="protein sequence ID" value="AQK67653.1"/>
    <property type="molecule type" value="Genomic_DNA"/>
</dbReference>
<sequence length="620" mass="69697">MLGSSASRRESKTSNLFWAAAMAFRDAANKTTAIEPAKAVPNNMLDATKPAEPTTTVSNAAAVRHEGWMVRYGRRKIGTSFFHTRYFLLHSKLLAYYKKKPKDNMVPLKSLLIDGNCRVEDRGLTTYHGQMIYVLCIYNKKEKEHQITMGAYDIEDAMTWKKKIELIIDLQQDSITAKNRRAFASVDFDRELGGQFLFSDHDNTAEDDDERSTLTHRPTIGNGLRIFEELLEVDYLARSCSRAMKAVGVAEATCEAIFGLVMSMDVTRYEWDCSFRHGSLVEEVDGHTAILYHRLQLHWCPMLVWPRDLCYARYWRRNDDGSYVVLFRSIEHPNCGRQRGFVRAFIESNFLSAHIKPSSTLDILHRDPEEKSRNCWTVPDSKNFKVRSKNFPQDKSKIPAASYLMELAAIDWFKDTKRMDNVARQKGCVAQVAAEKGMHTFIVNIQIPGSTQYSLVMYFVTNTLKKGSLLQRFFDGDDEFCNSRLKLIPSVPKGSWLVRQSVGSTPCLLGKAVDCSYVRGPAYLEVDVDIGSSAVANGVLGLVFGVVTTLVVDMAFLIQANTYEELPEQVIGAARLAHVEPATAVVPDLSNTSNDSSNSNDDNSNNNIGSSEDDVSKKTN</sequence>
<dbReference type="Pfam" id="PF01852">
    <property type="entry name" value="START"/>
    <property type="match status" value="1"/>
</dbReference>
<gene>
    <name evidence="5" type="ORF">ZEAMMB73_Zm00001d014928</name>
</gene>
<evidence type="ECO:0000313" key="5">
    <source>
        <dbReference type="EMBL" id="AQK67653.1"/>
    </source>
</evidence>
<dbReference type="PROSITE" id="PS50848">
    <property type="entry name" value="START"/>
    <property type="match status" value="1"/>
</dbReference>
<dbReference type="InterPro" id="IPR045096">
    <property type="entry name" value="EDR2-like"/>
</dbReference>
<dbReference type="GO" id="GO:0008289">
    <property type="term" value="F:lipid binding"/>
    <property type="evidence" value="ECO:0007669"/>
    <property type="project" value="InterPro"/>
</dbReference>
<dbReference type="GO" id="GO:0005634">
    <property type="term" value="C:nucleus"/>
    <property type="evidence" value="ECO:0007669"/>
    <property type="project" value="UniProtKB-SubCell"/>
</dbReference>
<dbReference type="SMART" id="SM00234">
    <property type="entry name" value="START"/>
    <property type="match status" value="1"/>
</dbReference>
<dbReference type="Gene3D" id="3.30.530.20">
    <property type="match status" value="1"/>
</dbReference>
<evidence type="ECO:0000256" key="1">
    <source>
        <dbReference type="ARBA" id="ARBA00004123"/>
    </source>
</evidence>
<comment type="subcellular location">
    <subcellularLocation>
        <location evidence="2">Endoplasmic reticulum</location>
    </subcellularLocation>
    <subcellularLocation>
        <location evidence="1">Nucleus</location>
    </subcellularLocation>
</comment>
<dbReference type="InterPro" id="IPR009769">
    <property type="entry name" value="EDR2_C"/>
</dbReference>
<dbReference type="SMART" id="SM00233">
    <property type="entry name" value="PH"/>
    <property type="match status" value="1"/>
</dbReference>
<dbReference type="PANTHER" id="PTHR12136">
    <property type="entry name" value="ENHANCED DISEASE RESISTANCE-RELATED"/>
    <property type="match status" value="1"/>
</dbReference>
<protein>
    <submittedName>
        <fullName evidence="5">Protein ENHANCED DISEASE RESISTANCE 2</fullName>
    </submittedName>
</protein>
<dbReference type="GO" id="GO:0005783">
    <property type="term" value="C:endoplasmic reticulum"/>
    <property type="evidence" value="ECO:0007669"/>
    <property type="project" value="UniProtKB-SubCell"/>
</dbReference>
<dbReference type="AlphaFoldDB" id="A0A1D6GXW8"/>
<evidence type="ECO:0000256" key="3">
    <source>
        <dbReference type="ARBA" id="ARBA00022824"/>
    </source>
</evidence>
<dbReference type="CDD" id="cd00177">
    <property type="entry name" value="START"/>
    <property type="match status" value="1"/>
</dbReference>
<reference evidence="5" key="1">
    <citation type="submission" date="2015-12" db="EMBL/GenBank/DDBJ databases">
        <title>Update maize B73 reference genome by single molecule sequencing technologies.</title>
        <authorList>
            <consortium name="Maize Genome Sequencing Project"/>
            <person name="Ware D."/>
        </authorList>
    </citation>
    <scope>NUCLEOTIDE SEQUENCE</scope>
    <source>
        <tissue evidence="5">Seedling</tissue>
    </source>
</reference>
<dbReference type="Pfam" id="PF00169">
    <property type="entry name" value="PH"/>
    <property type="match status" value="1"/>
</dbReference>
<keyword evidence="3" id="KW-0256">Endoplasmic reticulum</keyword>
<evidence type="ECO:0000256" key="4">
    <source>
        <dbReference type="SAM" id="MobiDB-lite"/>
    </source>
</evidence>
<dbReference type="SUPFAM" id="SSF55961">
    <property type="entry name" value="Bet v1-like"/>
    <property type="match status" value="1"/>
</dbReference>
<dbReference type="InterPro" id="IPR002913">
    <property type="entry name" value="START_lipid-bd_dom"/>
</dbReference>
<dbReference type="Pfam" id="PF07059">
    <property type="entry name" value="EDR2_C"/>
    <property type="match status" value="1"/>
</dbReference>
<dbReference type="InterPro" id="IPR023393">
    <property type="entry name" value="START-like_dom_sf"/>
</dbReference>
<feature type="region of interest" description="Disordered" evidence="4">
    <location>
        <begin position="587"/>
        <end position="620"/>
    </location>
</feature>
<evidence type="ECO:0000256" key="2">
    <source>
        <dbReference type="ARBA" id="ARBA00004240"/>
    </source>
</evidence>
<organism evidence="5">
    <name type="scientific">Zea mays</name>
    <name type="common">Maize</name>
    <dbReference type="NCBI Taxonomy" id="4577"/>
    <lineage>
        <taxon>Eukaryota</taxon>
        <taxon>Viridiplantae</taxon>
        <taxon>Streptophyta</taxon>
        <taxon>Embryophyta</taxon>
        <taxon>Tracheophyta</taxon>
        <taxon>Spermatophyta</taxon>
        <taxon>Magnoliopsida</taxon>
        <taxon>Liliopsida</taxon>
        <taxon>Poales</taxon>
        <taxon>Poaceae</taxon>
        <taxon>PACMAD clade</taxon>
        <taxon>Panicoideae</taxon>
        <taxon>Andropogonodae</taxon>
        <taxon>Andropogoneae</taxon>
        <taxon>Tripsacinae</taxon>
        <taxon>Zea</taxon>
    </lineage>
</organism>
<dbReference type="PROSITE" id="PS50003">
    <property type="entry name" value="PH_DOMAIN"/>
    <property type="match status" value="1"/>
</dbReference>
<accession>A0A1D6GXW8</accession>
<dbReference type="InterPro" id="IPR011993">
    <property type="entry name" value="PH-like_dom_sf"/>
</dbReference>
<name>A0A1D6GXW8_MAIZE</name>
<dbReference type="Gene3D" id="2.30.29.30">
    <property type="entry name" value="Pleckstrin-homology domain (PH domain)/Phosphotyrosine-binding domain (PTB)"/>
    <property type="match status" value="1"/>
</dbReference>
<dbReference type="SUPFAM" id="SSF50729">
    <property type="entry name" value="PH domain-like"/>
    <property type="match status" value="1"/>
</dbReference>
<feature type="compositionally biased region" description="Low complexity" evidence="4">
    <location>
        <begin position="588"/>
        <end position="610"/>
    </location>
</feature>
<proteinExistence type="predicted"/>